<comment type="caution">
    <text evidence="2">The sequence shown here is derived from an EMBL/GenBank/DDBJ whole genome shotgun (WGS) entry which is preliminary data.</text>
</comment>
<evidence type="ECO:0000313" key="2">
    <source>
        <dbReference type="EMBL" id="KAF6809968.1"/>
    </source>
</evidence>
<evidence type="ECO:0000313" key="3">
    <source>
        <dbReference type="Proteomes" id="UP000652219"/>
    </source>
</evidence>
<feature type="region of interest" description="Disordered" evidence="1">
    <location>
        <begin position="1"/>
        <end position="24"/>
    </location>
</feature>
<keyword evidence="3" id="KW-1185">Reference proteome</keyword>
<proteinExistence type="predicted"/>
<evidence type="ECO:0000256" key="1">
    <source>
        <dbReference type="SAM" id="MobiDB-lite"/>
    </source>
</evidence>
<organism evidence="2 3">
    <name type="scientific">Colletotrichum sojae</name>
    <dbReference type="NCBI Taxonomy" id="2175907"/>
    <lineage>
        <taxon>Eukaryota</taxon>
        <taxon>Fungi</taxon>
        <taxon>Dikarya</taxon>
        <taxon>Ascomycota</taxon>
        <taxon>Pezizomycotina</taxon>
        <taxon>Sordariomycetes</taxon>
        <taxon>Hypocreomycetidae</taxon>
        <taxon>Glomerellales</taxon>
        <taxon>Glomerellaceae</taxon>
        <taxon>Colletotrichum</taxon>
        <taxon>Colletotrichum orchidearum species complex</taxon>
    </lineage>
</organism>
<dbReference type="AlphaFoldDB" id="A0A8H6JBP2"/>
<accession>A0A8H6JBP2</accession>
<sequence length="135" mass="14871">MRLIRLPHSSRSRFGPDESPSTFPRRPVKAVQLTELRPDATDSHGHIYIWIHRHYLNSVSYAGRQQATRTALQAGILCPYPRGRIAWPIGGLVTLQEDGGQRPGGRQRDSTAHGPWRAGLGTDAASPRTGCSDHA</sequence>
<gene>
    <name evidence="2" type="ORF">CSOJ01_06579</name>
</gene>
<reference evidence="2 3" key="1">
    <citation type="journal article" date="2020" name="Phytopathology">
        <title>Genome Sequence Resources of Colletotrichum truncatum, C. plurivorum, C. musicola, and C. sojae: Four Species Pathogenic to Soybean (Glycine max).</title>
        <authorList>
            <person name="Rogerio F."/>
            <person name="Boufleur T.R."/>
            <person name="Ciampi-Guillardi M."/>
            <person name="Sukno S.A."/>
            <person name="Thon M.R."/>
            <person name="Massola Junior N.S."/>
            <person name="Baroncelli R."/>
        </authorList>
    </citation>
    <scope>NUCLEOTIDE SEQUENCE [LARGE SCALE GENOMIC DNA]</scope>
    <source>
        <strain evidence="2 3">LFN0009</strain>
    </source>
</reference>
<protein>
    <submittedName>
        <fullName evidence="2">Uncharacterized protein</fullName>
    </submittedName>
</protein>
<feature type="region of interest" description="Disordered" evidence="1">
    <location>
        <begin position="94"/>
        <end position="135"/>
    </location>
</feature>
<name>A0A8H6JBP2_9PEZI</name>
<dbReference type="Proteomes" id="UP000652219">
    <property type="component" value="Unassembled WGS sequence"/>
</dbReference>
<dbReference type="EMBL" id="WIGN01000093">
    <property type="protein sequence ID" value="KAF6809968.1"/>
    <property type="molecule type" value="Genomic_DNA"/>
</dbReference>